<comment type="caution">
    <text evidence="3">The sequence shown here is derived from an EMBL/GenBank/DDBJ whole genome shotgun (WGS) entry which is preliminary data.</text>
</comment>
<evidence type="ECO:0000256" key="2">
    <source>
        <dbReference type="SAM" id="Phobius"/>
    </source>
</evidence>
<feature type="transmembrane region" description="Helical" evidence="2">
    <location>
        <begin position="49"/>
        <end position="68"/>
    </location>
</feature>
<protein>
    <submittedName>
        <fullName evidence="3">Uncharacterized protein</fullName>
    </submittedName>
</protein>
<dbReference type="AlphaFoldDB" id="A0A9P9CXC9"/>
<keyword evidence="4" id="KW-1185">Reference proteome</keyword>
<reference evidence="3" key="1">
    <citation type="journal article" date="2021" name="Nat. Commun.">
        <title>Genetic determinants of endophytism in the Arabidopsis root mycobiome.</title>
        <authorList>
            <person name="Mesny F."/>
            <person name="Miyauchi S."/>
            <person name="Thiergart T."/>
            <person name="Pickel B."/>
            <person name="Atanasova L."/>
            <person name="Karlsson M."/>
            <person name="Huettel B."/>
            <person name="Barry K.W."/>
            <person name="Haridas S."/>
            <person name="Chen C."/>
            <person name="Bauer D."/>
            <person name="Andreopoulos W."/>
            <person name="Pangilinan J."/>
            <person name="LaButti K."/>
            <person name="Riley R."/>
            <person name="Lipzen A."/>
            <person name="Clum A."/>
            <person name="Drula E."/>
            <person name="Henrissat B."/>
            <person name="Kohler A."/>
            <person name="Grigoriev I.V."/>
            <person name="Martin F.M."/>
            <person name="Hacquard S."/>
        </authorList>
    </citation>
    <scope>NUCLEOTIDE SEQUENCE</scope>
    <source>
        <strain evidence="3">MPI-CAGE-AT-0021</strain>
    </source>
</reference>
<evidence type="ECO:0000256" key="1">
    <source>
        <dbReference type="SAM" id="MobiDB-lite"/>
    </source>
</evidence>
<accession>A0A9P9CXC9</accession>
<keyword evidence="2" id="KW-0472">Membrane</keyword>
<name>A0A9P9CXC9_9HYPO</name>
<sequence>MSCGLLPAYYETAKLRGRVCSSRLRAININLSPKVSPFFKFVLPHSPLGIMRASFLNVILYAAFAVGFPSQHIEQRGKPATLDQATAADAPVKPPIAARSPTSDPGDYSNASSVAIALREAEPAGNDVLAVSVDEREIKGRQYAPLT</sequence>
<evidence type="ECO:0000313" key="4">
    <source>
        <dbReference type="Proteomes" id="UP000717696"/>
    </source>
</evidence>
<feature type="region of interest" description="Disordered" evidence="1">
    <location>
        <begin position="91"/>
        <end position="111"/>
    </location>
</feature>
<proteinExistence type="predicted"/>
<dbReference type="EMBL" id="JAGMUU010000107">
    <property type="protein sequence ID" value="KAH7108597.1"/>
    <property type="molecule type" value="Genomic_DNA"/>
</dbReference>
<dbReference type="Proteomes" id="UP000717696">
    <property type="component" value="Unassembled WGS sequence"/>
</dbReference>
<organism evidence="3 4">
    <name type="scientific">Dactylonectria estremocensis</name>
    <dbReference type="NCBI Taxonomy" id="1079267"/>
    <lineage>
        <taxon>Eukaryota</taxon>
        <taxon>Fungi</taxon>
        <taxon>Dikarya</taxon>
        <taxon>Ascomycota</taxon>
        <taxon>Pezizomycotina</taxon>
        <taxon>Sordariomycetes</taxon>
        <taxon>Hypocreomycetidae</taxon>
        <taxon>Hypocreales</taxon>
        <taxon>Nectriaceae</taxon>
        <taxon>Dactylonectria</taxon>
    </lineage>
</organism>
<evidence type="ECO:0000313" key="3">
    <source>
        <dbReference type="EMBL" id="KAH7108597.1"/>
    </source>
</evidence>
<gene>
    <name evidence="3" type="ORF">B0J13DRAFT_632565</name>
</gene>
<keyword evidence="2" id="KW-0812">Transmembrane</keyword>
<keyword evidence="2" id="KW-1133">Transmembrane helix</keyword>